<dbReference type="PROSITE" id="PS50181">
    <property type="entry name" value="FBOX"/>
    <property type="match status" value="1"/>
</dbReference>
<dbReference type="AlphaFoldDB" id="S8EBV6"/>
<dbReference type="SUPFAM" id="SSF81383">
    <property type="entry name" value="F-box domain"/>
    <property type="match status" value="1"/>
</dbReference>
<dbReference type="InterPro" id="IPR036047">
    <property type="entry name" value="F-box-like_dom_sf"/>
</dbReference>
<dbReference type="Gene3D" id="1.20.1280.50">
    <property type="match status" value="1"/>
</dbReference>
<dbReference type="InterPro" id="IPR017451">
    <property type="entry name" value="F-box-assoc_interact_dom"/>
</dbReference>
<evidence type="ECO:0000313" key="2">
    <source>
        <dbReference type="EMBL" id="EPS73393.1"/>
    </source>
</evidence>
<dbReference type="EMBL" id="AUSU01000438">
    <property type="protein sequence ID" value="EPS73393.1"/>
    <property type="molecule type" value="Genomic_DNA"/>
</dbReference>
<dbReference type="Pfam" id="PF08268">
    <property type="entry name" value="FBA_3"/>
    <property type="match status" value="1"/>
</dbReference>
<feature type="domain" description="F-box" evidence="1">
    <location>
        <begin position="13"/>
        <end position="58"/>
    </location>
</feature>
<sequence length="369" mass="42298">DWEFVTLRRPMDESAASFFPEQIIIEILSRIPVKSLLRFRSVSKSWLRLISTSYFIGAHLEKSIDDAGLSKHILLFTDCLSGFELKRCSVKSLMSDSSSVENDFDYPGKYFFRTISVVGSVQGLVCIAGDEDHVFLWNPATRRSHKLPNLVIDLPKGFYYIWGFGCDHRHDYKIVGLFCWIGVSGWYESVVMIHSLKSDSWKRIQDFKHGIPLDNTGKFAHGKLHYPTTGGRIGRWTIVSLDLDTETYATVEQPRCWDDECESSLGLLGGSICVLRNDMKSVVDVWLLREYDMADSWTKLFSISSIRNPRKFLHSTPLFVLPNGEILLFLGAHFVAYDPKTNSLRHRRHPDHLTQFFEADIYVESLVSP</sequence>
<dbReference type="CDD" id="cd22157">
    <property type="entry name" value="F-box_AtFBW1-like"/>
    <property type="match status" value="1"/>
</dbReference>
<feature type="non-terminal residue" evidence="2">
    <location>
        <position position="1"/>
    </location>
</feature>
<dbReference type="InterPro" id="IPR013187">
    <property type="entry name" value="F-box-assoc_dom_typ3"/>
</dbReference>
<keyword evidence="3" id="KW-1185">Reference proteome</keyword>
<name>S8EBV6_9LAMI</name>
<dbReference type="InterPro" id="IPR050796">
    <property type="entry name" value="SCF_F-box_component"/>
</dbReference>
<dbReference type="SUPFAM" id="SSF50965">
    <property type="entry name" value="Galactose oxidase, central domain"/>
    <property type="match status" value="1"/>
</dbReference>
<dbReference type="Proteomes" id="UP000015453">
    <property type="component" value="Unassembled WGS sequence"/>
</dbReference>
<dbReference type="OrthoDB" id="591557at2759"/>
<dbReference type="SMART" id="SM00256">
    <property type="entry name" value="FBOX"/>
    <property type="match status" value="1"/>
</dbReference>
<dbReference type="PANTHER" id="PTHR31672:SF13">
    <property type="entry name" value="F-BOX PROTEIN CPR30-LIKE"/>
    <property type="match status" value="1"/>
</dbReference>
<gene>
    <name evidence="2" type="ORF">M569_01365</name>
</gene>
<dbReference type="PANTHER" id="PTHR31672">
    <property type="entry name" value="BNACNNG10540D PROTEIN"/>
    <property type="match status" value="1"/>
</dbReference>
<organism evidence="2 3">
    <name type="scientific">Genlisea aurea</name>
    <dbReference type="NCBI Taxonomy" id="192259"/>
    <lineage>
        <taxon>Eukaryota</taxon>
        <taxon>Viridiplantae</taxon>
        <taxon>Streptophyta</taxon>
        <taxon>Embryophyta</taxon>
        <taxon>Tracheophyta</taxon>
        <taxon>Spermatophyta</taxon>
        <taxon>Magnoliopsida</taxon>
        <taxon>eudicotyledons</taxon>
        <taxon>Gunneridae</taxon>
        <taxon>Pentapetalae</taxon>
        <taxon>asterids</taxon>
        <taxon>lamiids</taxon>
        <taxon>Lamiales</taxon>
        <taxon>Lentibulariaceae</taxon>
        <taxon>Genlisea</taxon>
    </lineage>
</organism>
<evidence type="ECO:0000259" key="1">
    <source>
        <dbReference type="PROSITE" id="PS50181"/>
    </source>
</evidence>
<feature type="non-terminal residue" evidence="2">
    <location>
        <position position="369"/>
    </location>
</feature>
<evidence type="ECO:0000313" key="3">
    <source>
        <dbReference type="Proteomes" id="UP000015453"/>
    </source>
</evidence>
<dbReference type="Pfam" id="PF00646">
    <property type="entry name" value="F-box"/>
    <property type="match status" value="1"/>
</dbReference>
<dbReference type="NCBIfam" id="TIGR01640">
    <property type="entry name" value="F_box_assoc_1"/>
    <property type="match status" value="1"/>
</dbReference>
<protein>
    <recommendedName>
        <fullName evidence="1">F-box domain-containing protein</fullName>
    </recommendedName>
</protein>
<dbReference type="InterPro" id="IPR001810">
    <property type="entry name" value="F-box_dom"/>
</dbReference>
<comment type="caution">
    <text evidence="2">The sequence shown here is derived from an EMBL/GenBank/DDBJ whole genome shotgun (WGS) entry which is preliminary data.</text>
</comment>
<proteinExistence type="predicted"/>
<accession>S8EBV6</accession>
<dbReference type="InterPro" id="IPR011043">
    <property type="entry name" value="Gal_Oxase/kelch_b-propeller"/>
</dbReference>
<reference evidence="2 3" key="1">
    <citation type="journal article" date="2013" name="BMC Genomics">
        <title>The miniature genome of a carnivorous plant Genlisea aurea contains a low number of genes and short non-coding sequences.</title>
        <authorList>
            <person name="Leushkin E.V."/>
            <person name="Sutormin R.A."/>
            <person name="Nabieva E.R."/>
            <person name="Penin A.A."/>
            <person name="Kondrashov A.S."/>
            <person name="Logacheva M.D."/>
        </authorList>
    </citation>
    <scope>NUCLEOTIDE SEQUENCE [LARGE SCALE GENOMIC DNA]</scope>
</reference>